<sequence length="98" mass="11276">MLPCLAQNKSSSCKKNMHAHNVAFEKSDLFFICMLRPLSSRIIVDEHEIEAAKVFFIVQQWGYLCTLPSCSIWQVYIISCHLALLSKQFLFCRFSLSA</sequence>
<evidence type="ECO:0000313" key="1">
    <source>
        <dbReference type="EMBL" id="KAK7291431.1"/>
    </source>
</evidence>
<dbReference type="PANTHER" id="PTHR13994">
    <property type="entry name" value="NUDIX HYDROLASE RELATED"/>
    <property type="match status" value="1"/>
</dbReference>
<comment type="caution">
    <text evidence="1">The sequence shown here is derived from an EMBL/GenBank/DDBJ whole genome shotgun (WGS) entry which is preliminary data.</text>
</comment>
<evidence type="ECO:0000313" key="2">
    <source>
        <dbReference type="Proteomes" id="UP001372338"/>
    </source>
</evidence>
<reference evidence="1 2" key="1">
    <citation type="submission" date="2024-01" db="EMBL/GenBank/DDBJ databases">
        <title>The genomes of 5 underutilized Papilionoideae crops provide insights into root nodulation and disease resistanc.</title>
        <authorList>
            <person name="Yuan L."/>
        </authorList>
    </citation>
    <scope>NUCLEOTIDE SEQUENCE [LARGE SCALE GENOMIC DNA]</scope>
    <source>
        <strain evidence="1">ZHUSHIDOU_FW_LH</strain>
        <tissue evidence="1">Leaf</tissue>
    </source>
</reference>
<accession>A0AAN9J4G2</accession>
<keyword evidence="2" id="KW-1185">Reference proteome</keyword>
<dbReference type="InterPro" id="IPR003293">
    <property type="entry name" value="Nudix_hydrolase6-like"/>
</dbReference>
<dbReference type="EMBL" id="JAYWIO010000001">
    <property type="protein sequence ID" value="KAK7291431.1"/>
    <property type="molecule type" value="Genomic_DNA"/>
</dbReference>
<name>A0AAN9J4G2_CROPI</name>
<dbReference type="AlphaFoldDB" id="A0AAN9J4G2"/>
<organism evidence="1 2">
    <name type="scientific">Crotalaria pallida</name>
    <name type="common">Smooth rattlebox</name>
    <name type="synonym">Crotalaria striata</name>
    <dbReference type="NCBI Taxonomy" id="3830"/>
    <lineage>
        <taxon>Eukaryota</taxon>
        <taxon>Viridiplantae</taxon>
        <taxon>Streptophyta</taxon>
        <taxon>Embryophyta</taxon>
        <taxon>Tracheophyta</taxon>
        <taxon>Spermatophyta</taxon>
        <taxon>Magnoliopsida</taxon>
        <taxon>eudicotyledons</taxon>
        <taxon>Gunneridae</taxon>
        <taxon>Pentapetalae</taxon>
        <taxon>rosids</taxon>
        <taxon>fabids</taxon>
        <taxon>Fabales</taxon>
        <taxon>Fabaceae</taxon>
        <taxon>Papilionoideae</taxon>
        <taxon>50 kb inversion clade</taxon>
        <taxon>genistoids sensu lato</taxon>
        <taxon>core genistoids</taxon>
        <taxon>Crotalarieae</taxon>
        <taxon>Crotalaria</taxon>
    </lineage>
</organism>
<dbReference type="GO" id="GO:0035529">
    <property type="term" value="F:NADH pyrophosphatase activity"/>
    <property type="evidence" value="ECO:0007669"/>
    <property type="project" value="TreeGrafter"/>
</dbReference>
<dbReference type="GO" id="GO:0047631">
    <property type="term" value="F:ADP-ribose diphosphatase activity"/>
    <property type="evidence" value="ECO:0007669"/>
    <property type="project" value="TreeGrafter"/>
</dbReference>
<dbReference type="PANTHER" id="PTHR13994:SF13">
    <property type="entry name" value="FI03680P"/>
    <property type="match status" value="1"/>
</dbReference>
<gene>
    <name evidence="1" type="ORF">RIF29_06568</name>
</gene>
<dbReference type="GO" id="GO:0051287">
    <property type="term" value="F:NAD binding"/>
    <property type="evidence" value="ECO:0007669"/>
    <property type="project" value="TreeGrafter"/>
</dbReference>
<dbReference type="Proteomes" id="UP001372338">
    <property type="component" value="Unassembled WGS sequence"/>
</dbReference>
<proteinExistence type="predicted"/>
<protein>
    <submittedName>
        <fullName evidence="1">Uncharacterized protein</fullName>
    </submittedName>
</protein>